<evidence type="ECO:0000256" key="5">
    <source>
        <dbReference type="ARBA" id="ARBA00022723"/>
    </source>
</evidence>
<evidence type="ECO:0000259" key="11">
    <source>
        <dbReference type="PROSITE" id="PS52035"/>
    </source>
</evidence>
<dbReference type="InterPro" id="IPR057247">
    <property type="entry name" value="CARBOXYPEPT_ZN_2"/>
</dbReference>
<dbReference type="InterPro" id="IPR050753">
    <property type="entry name" value="Peptidase_M14_domain"/>
</dbReference>
<evidence type="ECO:0000256" key="8">
    <source>
        <dbReference type="ARBA" id="ARBA00023180"/>
    </source>
</evidence>
<keyword evidence="3 12" id="KW-0121">Carboxypeptidase</keyword>
<dbReference type="GO" id="GO:0016485">
    <property type="term" value="P:protein processing"/>
    <property type="evidence" value="ECO:0007669"/>
    <property type="project" value="TreeGrafter"/>
</dbReference>
<dbReference type="AlphaFoldDB" id="A0A8D8PV27"/>
<dbReference type="PROSITE" id="PS52035">
    <property type="entry name" value="PEPTIDASE_M14"/>
    <property type="match status" value="1"/>
</dbReference>
<keyword evidence="7" id="KW-0862">Zinc</keyword>
<dbReference type="Gene3D" id="2.60.40.1120">
    <property type="entry name" value="Carboxypeptidase-like, regulatory domain"/>
    <property type="match status" value="1"/>
</dbReference>
<dbReference type="PRINTS" id="PR00765">
    <property type="entry name" value="CRBOXYPTASEA"/>
</dbReference>
<feature type="domain" description="Peptidase M14" evidence="11">
    <location>
        <begin position="71"/>
        <end position="363"/>
    </location>
</feature>
<dbReference type="Pfam" id="PF13620">
    <property type="entry name" value="CarboxypepD_reg"/>
    <property type="match status" value="1"/>
</dbReference>
<dbReference type="InterPro" id="IPR057246">
    <property type="entry name" value="CARBOXYPEPT_ZN_1"/>
</dbReference>
<evidence type="ECO:0000256" key="3">
    <source>
        <dbReference type="ARBA" id="ARBA00022645"/>
    </source>
</evidence>
<dbReference type="CDD" id="cd11308">
    <property type="entry name" value="Peptidase_M14NE-CP-C_like"/>
    <property type="match status" value="1"/>
</dbReference>
<keyword evidence="4" id="KW-0645">Protease</keyword>
<protein>
    <submittedName>
        <fullName evidence="12">Carboxypeptidase D</fullName>
    </submittedName>
</protein>
<accession>A0A8D8PV27</accession>
<keyword evidence="6" id="KW-0378">Hydrolase</keyword>
<reference evidence="12" key="1">
    <citation type="submission" date="2021-05" db="EMBL/GenBank/DDBJ databases">
        <authorList>
            <person name="Alioto T."/>
            <person name="Alioto T."/>
            <person name="Gomez Garrido J."/>
        </authorList>
    </citation>
    <scope>NUCLEOTIDE SEQUENCE</scope>
</reference>
<organism evidence="12">
    <name type="scientific">Cacopsylla melanoneura</name>
    <dbReference type="NCBI Taxonomy" id="428564"/>
    <lineage>
        <taxon>Eukaryota</taxon>
        <taxon>Metazoa</taxon>
        <taxon>Ecdysozoa</taxon>
        <taxon>Arthropoda</taxon>
        <taxon>Hexapoda</taxon>
        <taxon>Insecta</taxon>
        <taxon>Pterygota</taxon>
        <taxon>Neoptera</taxon>
        <taxon>Paraneoptera</taxon>
        <taxon>Hemiptera</taxon>
        <taxon>Sternorrhyncha</taxon>
        <taxon>Psylloidea</taxon>
        <taxon>Psyllidae</taxon>
        <taxon>Psyllinae</taxon>
        <taxon>Cacopsylla</taxon>
    </lineage>
</organism>
<keyword evidence="8" id="KW-0325">Glycoprotein</keyword>
<dbReference type="EMBL" id="HBUF01030257">
    <property type="protein sequence ID" value="CAG6614423.1"/>
    <property type="molecule type" value="Transcribed_RNA"/>
</dbReference>
<dbReference type="PROSITE" id="PS00133">
    <property type="entry name" value="CARBOXYPEPT_ZN_2"/>
    <property type="match status" value="1"/>
</dbReference>
<dbReference type="GO" id="GO:0006518">
    <property type="term" value="P:peptide metabolic process"/>
    <property type="evidence" value="ECO:0007669"/>
    <property type="project" value="TreeGrafter"/>
</dbReference>
<dbReference type="PANTHER" id="PTHR11532">
    <property type="entry name" value="PROTEASE M14 CARBOXYPEPTIDASE"/>
    <property type="match status" value="1"/>
</dbReference>
<comment type="similarity">
    <text evidence="2 9">Belongs to the peptidase M14 family.</text>
</comment>
<evidence type="ECO:0000256" key="1">
    <source>
        <dbReference type="ARBA" id="ARBA00001947"/>
    </source>
</evidence>
<dbReference type="InterPro" id="IPR008969">
    <property type="entry name" value="CarboxyPept-like_regulatory"/>
</dbReference>
<evidence type="ECO:0000256" key="4">
    <source>
        <dbReference type="ARBA" id="ARBA00022670"/>
    </source>
</evidence>
<feature type="chain" id="PRO_5034985258" evidence="10">
    <location>
        <begin position="27"/>
        <end position="454"/>
    </location>
</feature>
<evidence type="ECO:0000256" key="6">
    <source>
        <dbReference type="ARBA" id="ARBA00022801"/>
    </source>
</evidence>
<dbReference type="Gene3D" id="3.40.630.10">
    <property type="entry name" value="Zn peptidases"/>
    <property type="match status" value="1"/>
</dbReference>
<evidence type="ECO:0000256" key="2">
    <source>
        <dbReference type="ARBA" id="ARBA00005988"/>
    </source>
</evidence>
<comment type="cofactor">
    <cofactor evidence="1">
        <name>Zn(2+)</name>
        <dbReference type="ChEBI" id="CHEBI:29105"/>
    </cofactor>
</comment>
<dbReference type="CDD" id="cd03868">
    <property type="entry name" value="M14_CPD_I"/>
    <property type="match status" value="1"/>
</dbReference>
<dbReference type="PANTHER" id="PTHR11532:SF57">
    <property type="entry name" value="CARBOXYPEPTIDASE D, B"/>
    <property type="match status" value="1"/>
</dbReference>
<evidence type="ECO:0000313" key="12">
    <source>
        <dbReference type="EMBL" id="CAG6614423.1"/>
    </source>
</evidence>
<dbReference type="GO" id="GO:0004181">
    <property type="term" value="F:metallocarboxypeptidase activity"/>
    <property type="evidence" value="ECO:0007669"/>
    <property type="project" value="InterPro"/>
</dbReference>
<name>A0A8D8PV27_9HEMI</name>
<feature type="active site" description="Proton donor/acceptor" evidence="9">
    <location>
        <position position="333"/>
    </location>
</feature>
<evidence type="ECO:0000256" key="9">
    <source>
        <dbReference type="PROSITE-ProRule" id="PRU01379"/>
    </source>
</evidence>
<dbReference type="SUPFAM" id="SSF53187">
    <property type="entry name" value="Zn-dependent exopeptidases"/>
    <property type="match status" value="1"/>
</dbReference>
<dbReference type="InterPro" id="IPR000834">
    <property type="entry name" value="Peptidase_M14"/>
</dbReference>
<dbReference type="FunFam" id="3.40.630.10:FF:000020">
    <property type="entry name" value="Carboxypeptidase D"/>
    <property type="match status" value="1"/>
</dbReference>
<sequence length="454" mass="51124">MISTQWPLFLLQTVLFLQFFTSSASASSSLKRVSTRSISDQDDLTFLDRDQTDQELFGSAATPGFGLKTDAYLSYEQLTSLIHQLQEQYPNLVRVGSIGKSVEGRDLWAVEITHDVQDERELLKPMFKYVANMHGDETVGQALMVFLIQYLVYNDQVDDRVTNLLNSTDVYILPTVNPDGFSKSQEGVCGSLDGYVGRKNAAGVDLNRNFPDQFENNDDNVYEPETLAIMNYIRTQPFVLSGNLHGGAIVASYPYDSSPYEENCCFESKVPDREFFVQLARNYANRNPMMTKPNACGFKFDGGITNGNNWYKVTGGMQDFNYVHSNCFEITMELSCCKYPPGHQLPAYWAANKESLLNFIESTRKGVYGLVVDKKGRPIPTARITVQGIKKDISVTSRGEYWRLLTPGQYRIRATATGYEPGTLKSINVDDKEPGRLDFVLVKNTKRRGPGRSR</sequence>
<dbReference type="PROSITE" id="PS00132">
    <property type="entry name" value="CARBOXYPEPT_ZN_1"/>
    <property type="match status" value="1"/>
</dbReference>
<keyword evidence="10" id="KW-0732">Signal</keyword>
<keyword evidence="5" id="KW-0479">Metal-binding</keyword>
<dbReference type="SMART" id="SM00631">
    <property type="entry name" value="Zn_pept"/>
    <property type="match status" value="1"/>
</dbReference>
<proteinExistence type="inferred from homology"/>
<evidence type="ECO:0000256" key="7">
    <source>
        <dbReference type="ARBA" id="ARBA00022833"/>
    </source>
</evidence>
<dbReference type="SUPFAM" id="SSF49464">
    <property type="entry name" value="Carboxypeptidase regulatory domain-like"/>
    <property type="match status" value="1"/>
</dbReference>
<dbReference type="Pfam" id="PF00246">
    <property type="entry name" value="Peptidase_M14"/>
    <property type="match status" value="1"/>
</dbReference>
<dbReference type="GO" id="GO:0008270">
    <property type="term" value="F:zinc ion binding"/>
    <property type="evidence" value="ECO:0007669"/>
    <property type="project" value="InterPro"/>
</dbReference>
<feature type="signal peptide" evidence="10">
    <location>
        <begin position="1"/>
        <end position="26"/>
    </location>
</feature>
<evidence type="ECO:0000256" key="10">
    <source>
        <dbReference type="SAM" id="SignalP"/>
    </source>
</evidence>
<dbReference type="GO" id="GO:0005615">
    <property type="term" value="C:extracellular space"/>
    <property type="evidence" value="ECO:0007669"/>
    <property type="project" value="TreeGrafter"/>
</dbReference>